<dbReference type="InterPro" id="IPR011646">
    <property type="entry name" value="KAP_P-loop"/>
</dbReference>
<dbReference type="Gene3D" id="3.40.50.300">
    <property type="entry name" value="P-loop containing nucleotide triphosphate hydrolases"/>
    <property type="match status" value="1"/>
</dbReference>
<sequence length="663" mass="73759">MWSDNESDVDLLGFDYLTSAITSIVGNESLLPATIGVYGDWGSGKSSLLKRTQVELEKDDDVLVLSFTGWLFEGYEDAKTALMGTILDEIVAKRTLDKKAKHLVVGLLRRINFMQVLGSVTKLGAKAGLAYATGGLAGSGISGTLDAVQVAGELADKAKDLDIDGLDFDKFLKEDPNQNLRRGIREFRKDFGILLKETKIKTLVVIIDDLDRCNPDTIIETLEAIKLFLFVPNTAFILGADERLVKYAVRRRFPELPGERAEVGRDYLEKLIQFDIRIPSLGRSELETYINLLFFEKTNSRGSEAFQKAQSCIADSTNNSLLDVRFNYGIAQQILDGQIPGELAEDLIIAQRIAPVLVVGLNGNPRQCKRFLNKLMMRVEMAKAKKVDLKQRVLAKLMLLEYFSPQFFKQIAELQALQHGRPKEISLAELRVNPPKITEADDDELPEEGNDSNGSESKGKKRFSQKAKVSSDSPAGKVEPSISAWISDTWMKAWLESKPTLANEDLQPYFFFSRDTLQGVLNTALQRMTPQAQEMLSSLFQSSEAARNNALKKAGELSPGDAAAVFQALSERAREEEDLGDESSAFNRICDWVSYRNELFNQFVAFVRGYPEASLPAAIVLRLEKLGKEQETLEPVKELFQQWADSTGSSQVKVAAASRLKSL</sequence>
<name>A0A4Q7E6X4_9CYAN</name>
<keyword evidence="4" id="KW-1185">Reference proteome</keyword>
<accession>A0A4Q7E6X4</accession>
<feature type="compositionally biased region" description="Acidic residues" evidence="1">
    <location>
        <begin position="440"/>
        <end position="450"/>
    </location>
</feature>
<dbReference type="EMBL" id="QVFV01000003">
    <property type="protein sequence ID" value="RZM77809.1"/>
    <property type="molecule type" value="Genomic_DNA"/>
</dbReference>
<feature type="region of interest" description="Disordered" evidence="1">
    <location>
        <begin position="429"/>
        <end position="478"/>
    </location>
</feature>
<feature type="domain" description="KAP NTPase" evidence="2">
    <location>
        <begin position="24"/>
        <end position="379"/>
    </location>
</feature>
<evidence type="ECO:0000256" key="1">
    <source>
        <dbReference type="SAM" id="MobiDB-lite"/>
    </source>
</evidence>
<gene>
    <name evidence="3" type="ORF">DYY88_14635</name>
</gene>
<comment type="caution">
    <text evidence="3">The sequence shown here is derived from an EMBL/GenBank/DDBJ whole genome shotgun (WGS) entry which is preliminary data.</text>
</comment>
<dbReference type="InterPro" id="IPR052754">
    <property type="entry name" value="NTPase_KAP_P-loop"/>
</dbReference>
<evidence type="ECO:0000313" key="3">
    <source>
        <dbReference type="EMBL" id="RZM77809.1"/>
    </source>
</evidence>
<dbReference type="RefSeq" id="WP_039726880.1">
    <property type="nucleotide sequence ID" value="NZ_QVFV01000003.1"/>
</dbReference>
<organism evidence="3 4">
    <name type="scientific">Leptolyngbya iicbica LK</name>
    <dbReference type="NCBI Taxonomy" id="2294035"/>
    <lineage>
        <taxon>Bacteria</taxon>
        <taxon>Bacillati</taxon>
        <taxon>Cyanobacteriota</taxon>
        <taxon>Cyanophyceae</taxon>
        <taxon>Leptolyngbyales</taxon>
        <taxon>Leptolyngbyaceae</taxon>
        <taxon>Leptolyngbya group</taxon>
        <taxon>Leptolyngbya</taxon>
        <taxon>Leptolyngbya iicbica</taxon>
    </lineage>
</organism>
<dbReference type="AlphaFoldDB" id="A0A4Q7E6X4"/>
<protein>
    <recommendedName>
        <fullName evidence="2">KAP NTPase domain-containing protein</fullName>
    </recommendedName>
</protein>
<dbReference type="InterPro" id="IPR027417">
    <property type="entry name" value="P-loop_NTPase"/>
</dbReference>
<dbReference type="SUPFAM" id="SSF52540">
    <property type="entry name" value="P-loop containing nucleoside triphosphate hydrolases"/>
    <property type="match status" value="1"/>
</dbReference>
<dbReference type="OrthoDB" id="9806479at2"/>
<evidence type="ECO:0000259" key="2">
    <source>
        <dbReference type="Pfam" id="PF07693"/>
    </source>
</evidence>
<dbReference type="Pfam" id="PF07693">
    <property type="entry name" value="KAP_NTPase"/>
    <property type="match status" value="1"/>
</dbReference>
<dbReference type="PANTHER" id="PTHR22674">
    <property type="entry name" value="NTPASE, KAP FAMILY P-LOOP DOMAIN-CONTAINING 1"/>
    <property type="match status" value="1"/>
</dbReference>
<reference evidence="3 4" key="1">
    <citation type="submission" date="2018-11" db="EMBL/GenBank/DDBJ databases">
        <title>Whole genome sequencing of an environmental sample.</title>
        <authorList>
            <person name="Sarangi A.N."/>
            <person name="Singh D."/>
            <person name="Tripathy S."/>
        </authorList>
    </citation>
    <scope>NUCLEOTIDE SEQUENCE [LARGE SCALE GENOMIC DNA]</scope>
    <source>
        <strain evidence="3 4">Lakshadweep</strain>
    </source>
</reference>
<evidence type="ECO:0000313" key="4">
    <source>
        <dbReference type="Proteomes" id="UP000292459"/>
    </source>
</evidence>
<dbReference type="PANTHER" id="PTHR22674:SF6">
    <property type="entry name" value="NTPASE KAP FAMILY P-LOOP DOMAIN-CONTAINING PROTEIN 1"/>
    <property type="match status" value="1"/>
</dbReference>
<proteinExistence type="predicted"/>
<dbReference type="Proteomes" id="UP000292459">
    <property type="component" value="Unassembled WGS sequence"/>
</dbReference>